<dbReference type="STRING" id="54398.Ga0074115_12157"/>
<evidence type="ECO:0000259" key="12">
    <source>
        <dbReference type="Pfam" id="PF01052"/>
    </source>
</evidence>
<dbReference type="NCBIfam" id="TIGR01397">
    <property type="entry name" value="fliM_switch"/>
    <property type="match status" value="1"/>
</dbReference>
<organism evidence="14 15">
    <name type="scientific">endosymbiont of Ridgeia piscesae</name>
    <dbReference type="NCBI Taxonomy" id="54398"/>
    <lineage>
        <taxon>Bacteria</taxon>
        <taxon>Pseudomonadati</taxon>
        <taxon>Pseudomonadota</taxon>
        <taxon>Gammaproteobacteria</taxon>
        <taxon>sulfur-oxidizing symbionts</taxon>
    </lineage>
</organism>
<gene>
    <name evidence="13" type="ORF">Ga0074115_12157</name>
    <name evidence="14" type="ORF">Ga0076813_12633</name>
</gene>
<evidence type="ECO:0000313" key="16">
    <source>
        <dbReference type="Proteomes" id="UP000051634"/>
    </source>
</evidence>
<keyword evidence="4 11" id="KW-0145">Chemotaxis</keyword>
<dbReference type="OrthoDB" id="9806941at2"/>
<comment type="caution">
    <text evidence="14">The sequence shown here is derived from an EMBL/GenBank/DDBJ whole genome shotgun (WGS) entry which is preliminary data.</text>
</comment>
<dbReference type="Proteomes" id="UP000051634">
    <property type="component" value="Unassembled WGS sequence"/>
</dbReference>
<dbReference type="InterPro" id="IPR028976">
    <property type="entry name" value="CheC-like_sf"/>
</dbReference>
<dbReference type="Gene3D" id="2.30.330.10">
    <property type="entry name" value="SpoA-like"/>
    <property type="match status" value="1"/>
</dbReference>
<dbReference type="AlphaFoldDB" id="A0A0T5Z4X5"/>
<keyword evidence="14" id="KW-0969">Cilium</keyword>
<dbReference type="GO" id="GO:0071978">
    <property type="term" value="P:bacterial-type flagellum-dependent swarming motility"/>
    <property type="evidence" value="ECO:0007669"/>
    <property type="project" value="TreeGrafter"/>
</dbReference>
<dbReference type="GO" id="GO:0005886">
    <property type="term" value="C:plasma membrane"/>
    <property type="evidence" value="ECO:0007669"/>
    <property type="project" value="UniProtKB-SubCell"/>
</dbReference>
<evidence type="ECO:0000313" key="15">
    <source>
        <dbReference type="Proteomes" id="UP000051276"/>
    </source>
</evidence>
<dbReference type="EMBL" id="LMXI01000431">
    <property type="protein sequence ID" value="KRT57948.1"/>
    <property type="molecule type" value="Genomic_DNA"/>
</dbReference>
<feature type="domain" description="Flagellar motor switch protein FliN-like C-terminal" evidence="12">
    <location>
        <begin position="253"/>
        <end position="322"/>
    </location>
</feature>
<evidence type="ECO:0000256" key="11">
    <source>
        <dbReference type="PIRNR" id="PIRNR002888"/>
    </source>
</evidence>
<keyword evidence="8 11" id="KW-0975">Bacterial flagellum</keyword>
<dbReference type="SUPFAM" id="SSF103039">
    <property type="entry name" value="CheC-like"/>
    <property type="match status" value="1"/>
</dbReference>
<evidence type="ECO:0000256" key="4">
    <source>
        <dbReference type="ARBA" id="ARBA00022500"/>
    </source>
</evidence>
<dbReference type="PANTHER" id="PTHR30034:SF3">
    <property type="entry name" value="FLAGELLAR MOTOR SWITCH PROTEIN FLIM"/>
    <property type="match status" value="1"/>
</dbReference>
<dbReference type="Proteomes" id="UP000051276">
    <property type="component" value="Unassembled WGS sequence"/>
</dbReference>
<comment type="similarity">
    <text evidence="1 11">Belongs to the FliM family.</text>
</comment>
<evidence type="ECO:0000256" key="10">
    <source>
        <dbReference type="NCBIfam" id="TIGR01397"/>
    </source>
</evidence>
<comment type="function">
    <text evidence="9 11">FliM is one of three proteins (FliG, FliN, FliM) that forms the rotor-mounted switch complex (C ring), located at the base of the basal body. This complex interacts with the CheY and CheZ chemotaxis proteins, in addition to contacting components of the motor that determine the direction of flagellar rotation.</text>
</comment>
<dbReference type="PIRSF" id="PIRSF002888">
    <property type="entry name" value="FliM"/>
    <property type="match status" value="1"/>
</dbReference>
<keyword evidence="5 11" id="KW-0997">Cell inner membrane</keyword>
<dbReference type="Pfam" id="PF02154">
    <property type="entry name" value="FliM"/>
    <property type="match status" value="1"/>
</dbReference>
<accession>A0A0T5Z4X5</accession>
<dbReference type="GO" id="GO:0003774">
    <property type="term" value="F:cytoskeletal motor activity"/>
    <property type="evidence" value="ECO:0007669"/>
    <property type="project" value="InterPro"/>
</dbReference>
<keyword evidence="14" id="KW-0282">Flagellum</keyword>
<name>A0A0T5Z4X5_9GAMM</name>
<evidence type="ECO:0000256" key="2">
    <source>
        <dbReference type="ARBA" id="ARBA00021898"/>
    </source>
</evidence>
<evidence type="ECO:0000256" key="1">
    <source>
        <dbReference type="ARBA" id="ARBA00011049"/>
    </source>
</evidence>
<dbReference type="Gene3D" id="3.40.1550.10">
    <property type="entry name" value="CheC-like"/>
    <property type="match status" value="1"/>
</dbReference>
<keyword evidence="7 11" id="KW-0472">Membrane</keyword>
<keyword evidence="3 11" id="KW-1003">Cell membrane</keyword>
<dbReference type="PANTHER" id="PTHR30034">
    <property type="entry name" value="FLAGELLAR MOTOR SWITCH PROTEIN FLIM"/>
    <property type="match status" value="1"/>
</dbReference>
<dbReference type="EMBL" id="LDXT01000076">
    <property type="protein sequence ID" value="KRT55635.1"/>
    <property type="molecule type" value="Genomic_DNA"/>
</dbReference>
<dbReference type="InterPro" id="IPR001689">
    <property type="entry name" value="Flag_FliM"/>
</dbReference>
<protein>
    <recommendedName>
        <fullName evidence="2 10">Flagellar motor switch protein FliM</fullName>
    </recommendedName>
</protein>
<dbReference type="InterPro" id="IPR001543">
    <property type="entry name" value="FliN-like_C"/>
</dbReference>
<evidence type="ECO:0000313" key="14">
    <source>
        <dbReference type="EMBL" id="KRT57948.1"/>
    </source>
</evidence>
<evidence type="ECO:0000256" key="5">
    <source>
        <dbReference type="ARBA" id="ARBA00022519"/>
    </source>
</evidence>
<dbReference type="SUPFAM" id="SSF101801">
    <property type="entry name" value="Surface presentation of antigens (SPOA)"/>
    <property type="match status" value="1"/>
</dbReference>
<dbReference type="PRINTS" id="PR00955">
    <property type="entry name" value="FLGMOTORFLIM"/>
</dbReference>
<dbReference type="PATRIC" id="fig|54398.3.peg.2331"/>
<dbReference type="InterPro" id="IPR036429">
    <property type="entry name" value="SpoA-like_sf"/>
</dbReference>
<evidence type="ECO:0000256" key="9">
    <source>
        <dbReference type="ARBA" id="ARBA00025044"/>
    </source>
</evidence>
<keyword evidence="14" id="KW-0966">Cell projection</keyword>
<dbReference type="CDD" id="cd17908">
    <property type="entry name" value="FliM"/>
    <property type="match status" value="1"/>
</dbReference>
<keyword evidence="6 11" id="KW-0283">Flagellar rotation</keyword>
<evidence type="ECO:0000256" key="7">
    <source>
        <dbReference type="ARBA" id="ARBA00023136"/>
    </source>
</evidence>
<dbReference type="GO" id="GO:0009425">
    <property type="term" value="C:bacterial-type flagellum basal body"/>
    <property type="evidence" value="ECO:0007669"/>
    <property type="project" value="UniProtKB-SubCell"/>
</dbReference>
<keyword evidence="16" id="KW-1185">Reference proteome</keyword>
<dbReference type="GO" id="GO:0050918">
    <property type="term" value="P:positive chemotaxis"/>
    <property type="evidence" value="ECO:0007669"/>
    <property type="project" value="TreeGrafter"/>
</dbReference>
<proteinExistence type="inferred from homology"/>
<reference evidence="15 16" key="1">
    <citation type="submission" date="2015-11" db="EMBL/GenBank/DDBJ databases">
        <title>The genome of Candidatus Endoriftia persephone in Ridgeia piscesae and population structure of the North Eastern Pacific vestimentiferan symbionts.</title>
        <authorList>
            <person name="Perez M."/>
            <person name="Juniper K.S."/>
        </authorList>
    </citation>
    <scope>NUCLEOTIDE SEQUENCE [LARGE SCALE GENOMIC DNA]</scope>
    <source>
        <strain evidence="14">Ind10</strain>
        <strain evidence="13">Ind11</strain>
    </source>
</reference>
<evidence type="ECO:0000256" key="8">
    <source>
        <dbReference type="ARBA" id="ARBA00023143"/>
    </source>
</evidence>
<dbReference type="RefSeq" id="WP_057956525.1">
    <property type="nucleotide sequence ID" value="NZ_KQ556935.1"/>
</dbReference>
<evidence type="ECO:0000256" key="6">
    <source>
        <dbReference type="ARBA" id="ARBA00022779"/>
    </source>
</evidence>
<comment type="subcellular location">
    <subcellularLocation>
        <location evidence="11">Cell inner membrane</location>
        <topology evidence="11">Peripheral membrane protein</topology>
    </subcellularLocation>
    <subcellularLocation>
        <location evidence="11">Bacterial flagellum basal body</location>
    </subcellularLocation>
</comment>
<sequence length="347" mass="38933">MSTNDLLSQEEIDALLHGVDSGDVSTEAEVEVDAGGISSYDFASQDRIVRGRLPTLEMINERFARHFRTSLFNMLRRSADISVSGVQMQKFSEFVHSLFVPTSLNIVRMRPLRGKALIVIDPKLVFAVVDNYFGGTGRFHTKVEGRDFTPTELRVIQLLLKQAFGDLQGAWKPVFHVEFEYDSSEVNPQFANIVSPSEVVVVTSFHIDLENSGGDFHICLPYSMLEPIRELLDAGVQSDRGERDERWERSLREEILGAKIELKSILTETSVTLRELSKLDKGDIIPIELPEEVEVTAAEVPVFRGKLGVSDGNYSVRISKWIKPKRQEALHEYLEYEADSAAGSAAE</sequence>
<evidence type="ECO:0000313" key="13">
    <source>
        <dbReference type="EMBL" id="KRT55635.1"/>
    </source>
</evidence>
<dbReference type="Pfam" id="PF01052">
    <property type="entry name" value="FliMN_C"/>
    <property type="match status" value="1"/>
</dbReference>
<evidence type="ECO:0000256" key="3">
    <source>
        <dbReference type="ARBA" id="ARBA00022475"/>
    </source>
</evidence>